<comment type="caution">
    <text evidence="8">The sequence shown here is derived from an EMBL/GenBank/DDBJ whole genome shotgun (WGS) entry which is preliminary data.</text>
</comment>
<evidence type="ECO:0000256" key="3">
    <source>
        <dbReference type="ARBA" id="ARBA00022692"/>
    </source>
</evidence>
<dbReference type="InterPro" id="IPR037185">
    <property type="entry name" value="EmrE-like"/>
</dbReference>
<accession>A0A6L7FYS9</accession>
<keyword evidence="5 6" id="KW-0472">Membrane</keyword>
<evidence type="ECO:0000313" key="9">
    <source>
        <dbReference type="Proteomes" id="UP000477911"/>
    </source>
</evidence>
<keyword evidence="4 6" id="KW-1133">Transmembrane helix</keyword>
<feature type="transmembrane region" description="Helical" evidence="6">
    <location>
        <begin position="130"/>
        <end position="147"/>
    </location>
</feature>
<reference evidence="8 9" key="1">
    <citation type="submission" date="2019-12" db="EMBL/GenBank/DDBJ databases">
        <authorList>
            <person name="Li M."/>
        </authorList>
    </citation>
    <scope>NUCLEOTIDE SEQUENCE [LARGE SCALE GENOMIC DNA]</scope>
    <source>
        <strain evidence="8 9">GBMRC 2024</strain>
    </source>
</reference>
<dbReference type="Proteomes" id="UP000477911">
    <property type="component" value="Unassembled WGS sequence"/>
</dbReference>
<dbReference type="SUPFAM" id="SSF103481">
    <property type="entry name" value="Multidrug resistance efflux transporter EmrE"/>
    <property type="match status" value="2"/>
</dbReference>
<dbReference type="PANTHER" id="PTHR22911">
    <property type="entry name" value="ACYL-MALONYL CONDENSING ENZYME-RELATED"/>
    <property type="match status" value="1"/>
</dbReference>
<evidence type="ECO:0000256" key="4">
    <source>
        <dbReference type="ARBA" id="ARBA00022989"/>
    </source>
</evidence>
<proteinExistence type="inferred from homology"/>
<comment type="similarity">
    <text evidence="2">Belongs to the drug/metabolite transporter (DMT) superfamily. 10 TMS drug/metabolite exporter (DME) (TC 2.A.7.3) family.</text>
</comment>
<evidence type="ECO:0000256" key="1">
    <source>
        <dbReference type="ARBA" id="ARBA00004141"/>
    </source>
</evidence>
<feature type="transmembrane region" description="Helical" evidence="6">
    <location>
        <begin position="184"/>
        <end position="204"/>
    </location>
</feature>
<feature type="domain" description="EamA" evidence="7">
    <location>
        <begin position="155"/>
        <end position="286"/>
    </location>
</feature>
<feature type="transmembrane region" description="Helical" evidence="6">
    <location>
        <begin position="45"/>
        <end position="63"/>
    </location>
</feature>
<organism evidence="8 9">
    <name type="scientific">Pseudooceanicola albus</name>
    <dbReference type="NCBI Taxonomy" id="2692189"/>
    <lineage>
        <taxon>Bacteria</taxon>
        <taxon>Pseudomonadati</taxon>
        <taxon>Pseudomonadota</taxon>
        <taxon>Alphaproteobacteria</taxon>
        <taxon>Rhodobacterales</taxon>
        <taxon>Paracoccaceae</taxon>
        <taxon>Pseudooceanicola</taxon>
    </lineage>
</organism>
<feature type="transmembrane region" description="Helical" evidence="6">
    <location>
        <begin position="153"/>
        <end position="172"/>
    </location>
</feature>
<gene>
    <name evidence="8" type="ORF">GR170_01380</name>
</gene>
<name>A0A6L7FYS9_9RHOB</name>
<feature type="transmembrane region" description="Helical" evidence="6">
    <location>
        <begin position="216"/>
        <end position="237"/>
    </location>
</feature>
<keyword evidence="3 6" id="KW-0812">Transmembrane</keyword>
<evidence type="ECO:0000256" key="5">
    <source>
        <dbReference type="ARBA" id="ARBA00023136"/>
    </source>
</evidence>
<feature type="transmembrane region" description="Helical" evidence="6">
    <location>
        <begin position="271"/>
        <end position="289"/>
    </location>
</feature>
<feature type="domain" description="EamA" evidence="7">
    <location>
        <begin position="15"/>
        <end position="146"/>
    </location>
</feature>
<dbReference type="InterPro" id="IPR000620">
    <property type="entry name" value="EamA_dom"/>
</dbReference>
<evidence type="ECO:0000313" key="8">
    <source>
        <dbReference type="EMBL" id="MXN16470.1"/>
    </source>
</evidence>
<dbReference type="EMBL" id="WUMU01000001">
    <property type="protein sequence ID" value="MXN16470.1"/>
    <property type="molecule type" value="Genomic_DNA"/>
</dbReference>
<keyword evidence="9" id="KW-1185">Reference proteome</keyword>
<dbReference type="GO" id="GO:0016020">
    <property type="term" value="C:membrane"/>
    <property type="evidence" value="ECO:0007669"/>
    <property type="project" value="UniProtKB-SubCell"/>
</dbReference>
<dbReference type="AlphaFoldDB" id="A0A6L7FYS9"/>
<evidence type="ECO:0000259" key="7">
    <source>
        <dbReference type="Pfam" id="PF00892"/>
    </source>
</evidence>
<protein>
    <submittedName>
        <fullName evidence="8">EamA family transporter</fullName>
    </submittedName>
</protein>
<dbReference type="PANTHER" id="PTHR22911:SF6">
    <property type="entry name" value="SOLUTE CARRIER FAMILY 35 MEMBER G1"/>
    <property type="match status" value="1"/>
</dbReference>
<evidence type="ECO:0000256" key="2">
    <source>
        <dbReference type="ARBA" id="ARBA00009853"/>
    </source>
</evidence>
<comment type="subcellular location">
    <subcellularLocation>
        <location evidence="1">Membrane</location>
        <topology evidence="1">Multi-pass membrane protein</topology>
    </subcellularLocation>
</comment>
<sequence length="299" mass="31928">MKGPSVTQTRDVFRAVLWMSGAIVSFLAMAIAGRSLGATFDTFEIMTWRSLTGLAIMVLVITLRGRWRDISPRHMGLHLGRNLAHFTAQNLWFYAITVIPLAQVFALEFTSPLWVLLLSPLLLGERITRTRAFSALLGFVGILIVTRPGSQPLSPGVIAAGIAAVGFALTFLTTKRLTRTVPTLCILFWMTALQTVFGLICAGYDGQVTLPGAATLPLLILVGVAGLAAHFCVTSALSFAPATLVVPIDFTRLPLAAILGALVLGDPFDPIVLLGAAVIFAGNYLNIWAETRAPASGAR</sequence>
<feature type="transmembrane region" description="Helical" evidence="6">
    <location>
        <begin position="12"/>
        <end position="33"/>
    </location>
</feature>
<feature type="transmembrane region" description="Helical" evidence="6">
    <location>
        <begin position="83"/>
        <end position="99"/>
    </location>
</feature>
<dbReference type="Pfam" id="PF00892">
    <property type="entry name" value="EamA"/>
    <property type="match status" value="2"/>
</dbReference>
<evidence type="ECO:0000256" key="6">
    <source>
        <dbReference type="SAM" id="Phobius"/>
    </source>
</evidence>
<dbReference type="RefSeq" id="WP_160891007.1">
    <property type="nucleotide sequence ID" value="NZ_WUMU01000001.1"/>
</dbReference>